<dbReference type="Gene3D" id="3.30.70.100">
    <property type="match status" value="1"/>
</dbReference>
<protein>
    <recommendedName>
        <fullName evidence="3">ABM domain-containing protein</fullName>
    </recommendedName>
</protein>
<evidence type="ECO:0000313" key="1">
    <source>
        <dbReference type="EMBL" id="NYJ00646.1"/>
    </source>
</evidence>
<reference evidence="1 2" key="1">
    <citation type="submission" date="2020-07" db="EMBL/GenBank/DDBJ databases">
        <title>Sequencing the genomes of 1000 actinobacteria strains.</title>
        <authorList>
            <person name="Klenk H.-P."/>
        </authorList>
    </citation>
    <scope>NUCLEOTIDE SEQUENCE [LARGE SCALE GENOMIC DNA]</scope>
    <source>
        <strain evidence="1 2">DSM 103833</strain>
    </source>
</reference>
<keyword evidence="2" id="KW-1185">Reference proteome</keyword>
<proteinExistence type="predicted"/>
<dbReference type="AlphaFoldDB" id="A0A853C0U3"/>
<organism evidence="1 2">
    <name type="scientific">Nocardioides thalensis</name>
    <dbReference type="NCBI Taxonomy" id="1914755"/>
    <lineage>
        <taxon>Bacteria</taxon>
        <taxon>Bacillati</taxon>
        <taxon>Actinomycetota</taxon>
        <taxon>Actinomycetes</taxon>
        <taxon>Propionibacteriales</taxon>
        <taxon>Nocardioidaceae</taxon>
        <taxon>Nocardioides</taxon>
    </lineage>
</organism>
<dbReference type="EMBL" id="JACCFP010000001">
    <property type="protein sequence ID" value="NYJ00646.1"/>
    <property type="molecule type" value="Genomic_DNA"/>
</dbReference>
<sequence length="103" mass="11724">MPTLLISLDLDPARSDEVVRLLRTEMAPWMRHRPGFQSSRWFLADDHRHCTITVEFDDEQHATDVAEATLALPDTPARSWHVARCEVVADLDLAPRPGVRIDP</sequence>
<evidence type="ECO:0000313" key="2">
    <source>
        <dbReference type="Proteomes" id="UP000530424"/>
    </source>
</evidence>
<name>A0A853C0U3_9ACTN</name>
<dbReference type="SUPFAM" id="SSF54909">
    <property type="entry name" value="Dimeric alpha+beta barrel"/>
    <property type="match status" value="1"/>
</dbReference>
<evidence type="ECO:0008006" key="3">
    <source>
        <dbReference type="Google" id="ProtNLM"/>
    </source>
</evidence>
<accession>A0A853C0U3</accession>
<gene>
    <name evidence="1" type="ORF">HNR19_001344</name>
</gene>
<dbReference type="RefSeq" id="WP_179667202.1">
    <property type="nucleotide sequence ID" value="NZ_JACCFP010000001.1"/>
</dbReference>
<dbReference type="InterPro" id="IPR011008">
    <property type="entry name" value="Dimeric_a/b-barrel"/>
</dbReference>
<dbReference type="Proteomes" id="UP000530424">
    <property type="component" value="Unassembled WGS sequence"/>
</dbReference>
<comment type="caution">
    <text evidence="1">The sequence shown here is derived from an EMBL/GenBank/DDBJ whole genome shotgun (WGS) entry which is preliminary data.</text>
</comment>